<sequence>MEKVRESGQARLLLWQAGFPAVVLGRSQVMEKEVYEEECRVRGVPVLRRASGGGAVFQMPGVFNYSLILPEKSRLSIRGGFRLGTGLIQDVLRRLGLESALQGVSDVTVGGRKISGNAVAQVNRVLLVHGTLLAEMDMSLLEACLRRPSREPDYRKGRSHREFLTTLTALRGWGGDLRKSAAPDSWKRAIPYEVPTGAFTVAGSHLLSQLGQHCSASAVSAFKDVSVV</sequence>
<keyword evidence="3" id="KW-0012">Acyltransferase</keyword>
<dbReference type="GO" id="GO:0016874">
    <property type="term" value="F:ligase activity"/>
    <property type="evidence" value="ECO:0007669"/>
    <property type="project" value="UniProtKB-KW"/>
</dbReference>
<dbReference type="InterPro" id="IPR050664">
    <property type="entry name" value="Octanoyltrans_LipM/LipL"/>
</dbReference>
<dbReference type="Proteomes" id="UP001071230">
    <property type="component" value="Unassembled WGS sequence"/>
</dbReference>
<reference evidence="2" key="2">
    <citation type="submission" date="2020-01" db="EMBL/GenBank/DDBJ databases">
        <authorList>
            <person name="Hornung B."/>
        </authorList>
    </citation>
    <scope>NUCLEOTIDE SEQUENCE</scope>
    <source>
        <strain evidence="2">PacBioINE</strain>
    </source>
</reference>
<evidence type="ECO:0000313" key="3">
    <source>
        <dbReference type="EMBL" id="CEJ07024.1"/>
    </source>
</evidence>
<dbReference type="PANTHER" id="PTHR43679:SF2">
    <property type="entry name" value="OCTANOYL-[GCVH]:PROTEIN N-OCTANOYLTRANSFERASE"/>
    <property type="match status" value="1"/>
</dbReference>
<proteinExistence type="predicted"/>
<keyword evidence="3" id="KW-0808">Transferase</keyword>
<dbReference type="GO" id="GO:0009249">
    <property type="term" value="P:protein lipoylation"/>
    <property type="evidence" value="ECO:0007669"/>
    <property type="project" value="UniProtKB-ARBA"/>
</dbReference>
<reference evidence="3" key="1">
    <citation type="submission" date="2014-11" db="EMBL/GenBank/DDBJ databases">
        <authorList>
            <person name="Hornung B.V."/>
        </authorList>
    </citation>
    <scope>NUCLEOTIDE SEQUENCE</scope>
    <source>
        <strain evidence="3">INE</strain>
    </source>
</reference>
<dbReference type="InterPro" id="IPR045864">
    <property type="entry name" value="aa-tRNA-synth_II/BPL/LPL"/>
</dbReference>
<dbReference type="PANTHER" id="PTHR43679">
    <property type="entry name" value="OCTANOYLTRANSFERASE LIPM-RELATED"/>
    <property type="match status" value="1"/>
</dbReference>
<dbReference type="CDD" id="cd16443">
    <property type="entry name" value="LplA"/>
    <property type="match status" value="1"/>
</dbReference>
<dbReference type="EC" id="2.3.1.181" evidence="3"/>
<gene>
    <name evidence="3" type="ORF">DEACI_1478</name>
    <name evidence="2" type="ORF">DEACI_2204</name>
</gene>
<evidence type="ECO:0000313" key="2">
    <source>
        <dbReference type="EMBL" id="CAA7601537.1"/>
    </source>
</evidence>
<evidence type="ECO:0000259" key="1">
    <source>
        <dbReference type="PROSITE" id="PS51733"/>
    </source>
</evidence>
<dbReference type="KEGG" id="aacx:DEACI_2204"/>
<dbReference type="Pfam" id="PF21948">
    <property type="entry name" value="LplA-B_cat"/>
    <property type="match status" value="1"/>
</dbReference>
<dbReference type="EMBL" id="CDGJ01000037">
    <property type="protein sequence ID" value="CEJ07024.1"/>
    <property type="molecule type" value="Genomic_DNA"/>
</dbReference>
<keyword evidence="2" id="KW-0436">Ligase</keyword>
<dbReference type="EMBL" id="LR746496">
    <property type="protein sequence ID" value="CAA7601537.1"/>
    <property type="molecule type" value="Genomic_DNA"/>
</dbReference>
<dbReference type="Gene3D" id="3.30.930.10">
    <property type="entry name" value="Bira Bifunctional Protein, Domain 2"/>
    <property type="match status" value="1"/>
</dbReference>
<dbReference type="SUPFAM" id="SSF55681">
    <property type="entry name" value="Class II aaRS and biotin synthetases"/>
    <property type="match status" value="1"/>
</dbReference>
<organism evidence="2">
    <name type="scientific">Acididesulfobacillus acetoxydans</name>
    <dbReference type="NCBI Taxonomy" id="1561005"/>
    <lineage>
        <taxon>Bacteria</taxon>
        <taxon>Bacillati</taxon>
        <taxon>Bacillota</taxon>
        <taxon>Clostridia</taxon>
        <taxon>Eubacteriales</taxon>
        <taxon>Peptococcaceae</taxon>
        <taxon>Acididesulfobacillus</taxon>
    </lineage>
</organism>
<name>A0A8S0XX82_9FIRM</name>
<dbReference type="Proteomes" id="UP000836597">
    <property type="component" value="Chromosome"/>
</dbReference>
<feature type="domain" description="BPL/LPL catalytic" evidence="1">
    <location>
        <begin position="6"/>
        <end position="175"/>
    </location>
</feature>
<dbReference type="InterPro" id="IPR004143">
    <property type="entry name" value="BPL_LPL_catalytic"/>
</dbReference>
<evidence type="ECO:0000313" key="4">
    <source>
        <dbReference type="Proteomes" id="UP001071230"/>
    </source>
</evidence>
<accession>A0A8S0XX82</accession>
<dbReference type="PROSITE" id="PS51733">
    <property type="entry name" value="BPL_LPL_CATALYTIC"/>
    <property type="match status" value="1"/>
</dbReference>
<keyword evidence="4" id="KW-1185">Reference proteome</keyword>
<protein>
    <submittedName>
        <fullName evidence="2">Biotinyl protein ligase (BPL) and lipoyl protein ligase (LPL), catalytic domain</fullName>
    </submittedName>
    <submittedName>
        <fullName evidence="3">Lipoyl(Octanoyl) transferase</fullName>
        <ecNumber evidence="3">2.3.1.181</ecNumber>
    </submittedName>
</protein>
<dbReference type="AlphaFoldDB" id="A0A8S0XX82"/>
<dbReference type="GO" id="GO:0033819">
    <property type="term" value="F:lipoyl(octanoyl) transferase activity"/>
    <property type="evidence" value="ECO:0007669"/>
    <property type="project" value="UniProtKB-EC"/>
</dbReference>